<reference evidence="1 2" key="1">
    <citation type="journal article" date="2016" name="Mol. Biol. Evol.">
        <title>Comparative Genomics of Early-Diverging Mushroom-Forming Fungi Provides Insights into the Origins of Lignocellulose Decay Capabilities.</title>
        <authorList>
            <person name="Nagy L.G."/>
            <person name="Riley R."/>
            <person name="Tritt A."/>
            <person name="Adam C."/>
            <person name="Daum C."/>
            <person name="Floudas D."/>
            <person name="Sun H."/>
            <person name="Yadav J.S."/>
            <person name="Pangilinan J."/>
            <person name="Larsson K.H."/>
            <person name="Matsuura K."/>
            <person name="Barry K."/>
            <person name="Labutti K."/>
            <person name="Kuo R."/>
            <person name="Ohm R.A."/>
            <person name="Bhattacharya S.S."/>
            <person name="Shirouzu T."/>
            <person name="Yoshinaga Y."/>
            <person name="Martin F.M."/>
            <person name="Grigoriev I.V."/>
            <person name="Hibbett D.S."/>
        </authorList>
    </citation>
    <scope>NUCLEOTIDE SEQUENCE [LARGE SCALE GENOMIC DNA]</scope>
    <source>
        <strain evidence="1 2">HHB14362 ss-1</strain>
    </source>
</reference>
<dbReference type="OrthoDB" id="3271192at2759"/>
<protein>
    <submittedName>
        <fullName evidence="1">Uncharacterized protein</fullName>
    </submittedName>
</protein>
<sequence>DGGDHTVISYFAEVSDLVCMGGTIATDLGMALPLKFTGRARRWWLAEAESARVFMSLSWTNLAWAIRHSFLGPQWMEARRNEFESMRFRQSGHSSERPIAYIQRRIMYARMVLELQGEDLSPTTFMQNGPAEWNAILQVQFCASTHDLMLRARTSEQALLSFY</sequence>
<dbReference type="Proteomes" id="UP000076761">
    <property type="component" value="Unassembled WGS sequence"/>
</dbReference>
<gene>
    <name evidence="1" type="ORF">NEOLEDRAFT_1055097</name>
</gene>
<dbReference type="EMBL" id="KV425552">
    <property type="protein sequence ID" value="KZT30105.1"/>
    <property type="molecule type" value="Genomic_DNA"/>
</dbReference>
<organism evidence="1 2">
    <name type="scientific">Neolentinus lepideus HHB14362 ss-1</name>
    <dbReference type="NCBI Taxonomy" id="1314782"/>
    <lineage>
        <taxon>Eukaryota</taxon>
        <taxon>Fungi</taxon>
        <taxon>Dikarya</taxon>
        <taxon>Basidiomycota</taxon>
        <taxon>Agaricomycotina</taxon>
        <taxon>Agaricomycetes</taxon>
        <taxon>Gloeophyllales</taxon>
        <taxon>Gloeophyllaceae</taxon>
        <taxon>Neolentinus</taxon>
    </lineage>
</organism>
<evidence type="ECO:0000313" key="1">
    <source>
        <dbReference type="EMBL" id="KZT30105.1"/>
    </source>
</evidence>
<evidence type="ECO:0000313" key="2">
    <source>
        <dbReference type="Proteomes" id="UP000076761"/>
    </source>
</evidence>
<keyword evidence="2" id="KW-1185">Reference proteome</keyword>
<dbReference type="InParanoid" id="A0A165VS43"/>
<accession>A0A165VS43</accession>
<dbReference type="AlphaFoldDB" id="A0A165VS43"/>
<feature type="non-terminal residue" evidence="1">
    <location>
        <position position="1"/>
    </location>
</feature>
<name>A0A165VS43_9AGAM</name>
<proteinExistence type="predicted"/>